<comment type="catalytic activity">
    <reaction evidence="1">
        <text>Hydrolyzes the link between N-acetylmuramoyl residues and L-amino acid residues in certain cell-wall glycopeptides.</text>
        <dbReference type="EC" id="3.5.1.28"/>
    </reaction>
</comment>
<dbReference type="InterPro" id="IPR002508">
    <property type="entry name" value="MurNAc-LAA_cat"/>
</dbReference>
<keyword evidence="3" id="KW-0378">Hydrolase</keyword>
<dbReference type="Proteomes" id="UP000732105">
    <property type="component" value="Unassembled WGS sequence"/>
</dbReference>
<evidence type="ECO:0000256" key="1">
    <source>
        <dbReference type="ARBA" id="ARBA00001561"/>
    </source>
</evidence>
<evidence type="ECO:0000256" key="2">
    <source>
        <dbReference type="ARBA" id="ARBA00011901"/>
    </source>
</evidence>
<keyword evidence="6" id="KW-1185">Reference proteome</keyword>
<comment type="caution">
    <text evidence="5">The sequence shown here is derived from an EMBL/GenBank/DDBJ whole genome shotgun (WGS) entry which is preliminary data.</text>
</comment>
<dbReference type="SUPFAM" id="SSF53187">
    <property type="entry name" value="Zn-dependent exopeptidases"/>
    <property type="match status" value="1"/>
</dbReference>
<dbReference type="SMART" id="SM00646">
    <property type="entry name" value="Ami_3"/>
    <property type="match status" value="1"/>
</dbReference>
<gene>
    <name evidence="5" type="ORF">ELS83_13140</name>
</gene>
<evidence type="ECO:0000313" key="6">
    <source>
        <dbReference type="Proteomes" id="UP000732105"/>
    </source>
</evidence>
<reference evidence="5 6" key="1">
    <citation type="submission" date="2018-12" db="EMBL/GenBank/DDBJ databases">
        <title>Marinifilum JC070 sp. nov., a marine bacterium isolated from Yongle Blue Hole in the South China Sea.</title>
        <authorList>
            <person name="Fu T."/>
        </authorList>
    </citation>
    <scope>NUCLEOTIDE SEQUENCE [LARGE SCALE GENOMIC DNA]</scope>
    <source>
        <strain evidence="5 6">JC070</strain>
    </source>
</reference>
<evidence type="ECO:0000259" key="4">
    <source>
        <dbReference type="SMART" id="SM00646"/>
    </source>
</evidence>
<dbReference type="PANTHER" id="PTHR30404">
    <property type="entry name" value="N-ACETYLMURAMOYL-L-ALANINE AMIDASE"/>
    <property type="match status" value="1"/>
</dbReference>
<dbReference type="Gene3D" id="3.40.630.40">
    <property type="entry name" value="Zn-dependent exopeptidases"/>
    <property type="match status" value="1"/>
</dbReference>
<name>A0ABX1WXC7_9BACT</name>
<sequence>MNLKTFFKFFYEFCLMNIITNKIINRLFTRTSLAFLLLFACLASTNRIYAQDQSYHIKTVVIDAGHGGKDPGALGKTSREKDIVLNISLKLGGYIQKYFPGVKVVYTRKTDVFIPLNKRSEIANKNKADLFISIHANANNNSRIRGTETYTLGLHKTEENLAVAMKENAVMQYEDDWSTKYEGFDPNNPASYIIFNLMQGVNRDKSISMAELTEHQFKHRVGRHSRGVREAGFWVLKQVSMPSILVEVGFISNPTEEKFLKTKQGQDYLASAIFRAFRAYKDKIEQTSGVLSKQEENEKNIAQEISEEANTAEEVEYCIQIKSSTKQIPLTARSFKNIMDIKERQVDGTYKYTVGSTSDYAEILKLQKSIRKKIKDCFVVAFYKGKRISLTKAKELQKT</sequence>
<dbReference type="CDD" id="cd02696">
    <property type="entry name" value="MurNAc-LAA"/>
    <property type="match status" value="1"/>
</dbReference>
<proteinExistence type="predicted"/>
<evidence type="ECO:0000256" key="3">
    <source>
        <dbReference type="ARBA" id="ARBA00022801"/>
    </source>
</evidence>
<dbReference type="EMBL" id="RZNH01000022">
    <property type="protein sequence ID" value="NOU60762.1"/>
    <property type="molecule type" value="Genomic_DNA"/>
</dbReference>
<accession>A0ABX1WXC7</accession>
<feature type="domain" description="MurNAc-LAA" evidence="4">
    <location>
        <begin position="120"/>
        <end position="278"/>
    </location>
</feature>
<dbReference type="InterPro" id="IPR050695">
    <property type="entry name" value="N-acetylmuramoyl_amidase_3"/>
</dbReference>
<dbReference type="Pfam" id="PF01520">
    <property type="entry name" value="Amidase_3"/>
    <property type="match status" value="1"/>
</dbReference>
<protein>
    <recommendedName>
        <fullName evidence="2">N-acetylmuramoyl-L-alanine amidase</fullName>
        <ecNumber evidence="2">3.5.1.28</ecNumber>
    </recommendedName>
</protein>
<organism evidence="5 6">
    <name type="scientific">Marinifilum caeruleilacunae</name>
    <dbReference type="NCBI Taxonomy" id="2499076"/>
    <lineage>
        <taxon>Bacteria</taxon>
        <taxon>Pseudomonadati</taxon>
        <taxon>Bacteroidota</taxon>
        <taxon>Bacteroidia</taxon>
        <taxon>Marinilabiliales</taxon>
        <taxon>Marinifilaceae</taxon>
    </lineage>
</organism>
<dbReference type="EC" id="3.5.1.28" evidence="2"/>
<evidence type="ECO:0000313" key="5">
    <source>
        <dbReference type="EMBL" id="NOU60762.1"/>
    </source>
</evidence>
<dbReference type="PANTHER" id="PTHR30404:SF0">
    <property type="entry name" value="N-ACETYLMURAMOYL-L-ALANINE AMIDASE AMIC"/>
    <property type="match status" value="1"/>
</dbReference>